<proteinExistence type="predicted"/>
<dbReference type="Gramene" id="OMO92255">
    <property type="protein sequence ID" value="OMO92255"/>
    <property type="gene ID" value="CCACVL1_06890"/>
</dbReference>
<comment type="caution">
    <text evidence="1">The sequence shown here is derived from an EMBL/GenBank/DDBJ whole genome shotgun (WGS) entry which is preliminary data.</text>
</comment>
<evidence type="ECO:0000313" key="2">
    <source>
        <dbReference type="Proteomes" id="UP000188268"/>
    </source>
</evidence>
<name>A0A1R3JBP7_COCAP</name>
<dbReference type="EMBL" id="AWWV01008223">
    <property type="protein sequence ID" value="OMO92255.1"/>
    <property type="molecule type" value="Genomic_DNA"/>
</dbReference>
<dbReference type="AlphaFoldDB" id="A0A1R3JBP7"/>
<keyword evidence="2" id="KW-1185">Reference proteome</keyword>
<accession>A0A1R3JBP7</accession>
<reference evidence="1 2" key="1">
    <citation type="submission" date="2013-09" db="EMBL/GenBank/DDBJ databases">
        <title>Corchorus capsularis genome sequencing.</title>
        <authorList>
            <person name="Alam M."/>
            <person name="Haque M.S."/>
            <person name="Islam M.S."/>
            <person name="Emdad E.M."/>
            <person name="Islam M.M."/>
            <person name="Ahmed B."/>
            <person name="Halim A."/>
            <person name="Hossen Q.M.M."/>
            <person name="Hossain M.Z."/>
            <person name="Ahmed R."/>
            <person name="Khan M.M."/>
            <person name="Islam R."/>
            <person name="Rashid M.M."/>
            <person name="Khan S.A."/>
            <person name="Rahman M.S."/>
            <person name="Alam M."/>
        </authorList>
    </citation>
    <scope>NUCLEOTIDE SEQUENCE [LARGE SCALE GENOMIC DNA]</scope>
    <source>
        <strain evidence="2">cv. CVL-1</strain>
        <tissue evidence="1">Whole seedling</tissue>
    </source>
</reference>
<dbReference type="Proteomes" id="UP000188268">
    <property type="component" value="Unassembled WGS sequence"/>
</dbReference>
<protein>
    <submittedName>
        <fullName evidence="1">Uncharacterized protein</fullName>
    </submittedName>
</protein>
<evidence type="ECO:0000313" key="1">
    <source>
        <dbReference type="EMBL" id="OMO92255.1"/>
    </source>
</evidence>
<organism evidence="1 2">
    <name type="scientific">Corchorus capsularis</name>
    <name type="common">Jute</name>
    <dbReference type="NCBI Taxonomy" id="210143"/>
    <lineage>
        <taxon>Eukaryota</taxon>
        <taxon>Viridiplantae</taxon>
        <taxon>Streptophyta</taxon>
        <taxon>Embryophyta</taxon>
        <taxon>Tracheophyta</taxon>
        <taxon>Spermatophyta</taxon>
        <taxon>Magnoliopsida</taxon>
        <taxon>eudicotyledons</taxon>
        <taxon>Gunneridae</taxon>
        <taxon>Pentapetalae</taxon>
        <taxon>rosids</taxon>
        <taxon>malvids</taxon>
        <taxon>Malvales</taxon>
        <taxon>Malvaceae</taxon>
        <taxon>Grewioideae</taxon>
        <taxon>Apeibeae</taxon>
        <taxon>Corchorus</taxon>
    </lineage>
</organism>
<sequence>MGKKQGHMEDGFKAAVQRWGAVVIVQSQSITHVPLSLPMQHFTLEYM</sequence>
<gene>
    <name evidence="1" type="ORF">CCACVL1_06890</name>
</gene>